<gene>
    <name evidence="2" type="ORF">E4P47_10455</name>
</gene>
<evidence type="ECO:0000313" key="2">
    <source>
        <dbReference type="EMBL" id="TFH93718.1"/>
    </source>
</evidence>
<dbReference type="Pfam" id="PF01610">
    <property type="entry name" value="DDE_Tnp_ISL3"/>
    <property type="match status" value="1"/>
</dbReference>
<dbReference type="Proteomes" id="UP000297225">
    <property type="component" value="Unassembled WGS sequence"/>
</dbReference>
<feature type="non-terminal residue" evidence="2">
    <location>
        <position position="1"/>
    </location>
</feature>
<dbReference type="AlphaFoldDB" id="A0A4Y8WN59"/>
<proteinExistence type="predicted"/>
<keyword evidence="3" id="KW-1185">Reference proteome</keyword>
<protein>
    <submittedName>
        <fullName evidence="2">ISL3 family transposase</fullName>
    </submittedName>
</protein>
<accession>A0A4Y8WN59</accession>
<feature type="domain" description="Transposase IS204/IS1001/IS1096/IS1165 DDE" evidence="1">
    <location>
        <begin position="3"/>
        <end position="85"/>
    </location>
</feature>
<reference evidence="2 3" key="1">
    <citation type="submission" date="2019-03" db="EMBL/GenBank/DDBJ databases">
        <title>Porphyromonas levii Isolated from the Uterus of Dairy Cows.</title>
        <authorList>
            <person name="Francis A.M."/>
        </authorList>
    </citation>
    <scope>NUCLEOTIDE SEQUENCE [LARGE SCALE GENOMIC DNA]</scope>
    <source>
        <strain evidence="2 3">AF5678</strain>
    </source>
</reference>
<name>A0A4Y8WN59_9PORP</name>
<evidence type="ECO:0000259" key="1">
    <source>
        <dbReference type="Pfam" id="PF01610"/>
    </source>
</evidence>
<dbReference type="RefSeq" id="WP_167657199.1">
    <property type="nucleotide sequence ID" value="NZ_SPNC01000430.1"/>
</dbReference>
<evidence type="ECO:0000313" key="3">
    <source>
        <dbReference type="Proteomes" id="UP000297225"/>
    </source>
</evidence>
<organism evidence="2 3">
    <name type="scientific">Porphyromonas levii</name>
    <dbReference type="NCBI Taxonomy" id="28114"/>
    <lineage>
        <taxon>Bacteria</taxon>
        <taxon>Pseudomonadati</taxon>
        <taxon>Bacteroidota</taxon>
        <taxon>Bacteroidia</taxon>
        <taxon>Bacteroidales</taxon>
        <taxon>Porphyromonadaceae</taxon>
        <taxon>Porphyromonas</taxon>
    </lineage>
</organism>
<comment type="caution">
    <text evidence="2">The sequence shown here is derived from an EMBL/GenBank/DDBJ whole genome shotgun (WGS) entry which is preliminary data.</text>
</comment>
<feature type="non-terminal residue" evidence="2">
    <location>
        <position position="85"/>
    </location>
</feature>
<dbReference type="EMBL" id="SPNC01000430">
    <property type="protein sequence ID" value="TFH93718.1"/>
    <property type="molecule type" value="Genomic_DNA"/>
</dbReference>
<dbReference type="InterPro" id="IPR002560">
    <property type="entry name" value="Transposase_DDE"/>
</dbReference>
<sequence>GRTKLQEALAINEPLSQAYYLKEDFREIYNQPTINEAEEKLNTWVSMALETASKPLMSLANTINAAKKEILAWYYGRLSTAKVEG</sequence>